<keyword evidence="17" id="KW-1185">Reference proteome</keyword>
<dbReference type="Gene3D" id="2.170.130.10">
    <property type="entry name" value="TonB-dependent receptor, plug domain"/>
    <property type="match status" value="1"/>
</dbReference>
<feature type="domain" description="TonB-dependent receptor-like beta-barrel" evidence="14">
    <location>
        <begin position="228"/>
        <end position="642"/>
    </location>
</feature>
<dbReference type="InterPro" id="IPR010917">
    <property type="entry name" value="TonB_rcpt_CS"/>
</dbReference>
<evidence type="ECO:0000256" key="9">
    <source>
        <dbReference type="ARBA" id="ARBA00023077"/>
    </source>
</evidence>
<evidence type="ECO:0000313" key="17">
    <source>
        <dbReference type="Proteomes" id="UP001321908"/>
    </source>
</evidence>
<dbReference type="Pfam" id="PF00593">
    <property type="entry name" value="TonB_dep_Rec_b-barrel"/>
    <property type="match status" value="1"/>
</dbReference>
<dbReference type="InterPro" id="IPR039426">
    <property type="entry name" value="TonB-dep_rcpt-like"/>
</dbReference>
<evidence type="ECO:0000256" key="1">
    <source>
        <dbReference type="ARBA" id="ARBA00004571"/>
    </source>
</evidence>
<organism evidence="16 17">
    <name type="scientific">Chromohalobacter canadensis</name>
    <dbReference type="NCBI Taxonomy" id="141389"/>
    <lineage>
        <taxon>Bacteria</taxon>
        <taxon>Pseudomonadati</taxon>
        <taxon>Pseudomonadota</taxon>
        <taxon>Gammaproteobacteria</taxon>
        <taxon>Oceanospirillales</taxon>
        <taxon>Halomonadaceae</taxon>
        <taxon>Chromohalobacter</taxon>
    </lineage>
</organism>
<protein>
    <submittedName>
        <fullName evidence="16">TonB-dependent receptor</fullName>
    </submittedName>
</protein>
<feature type="domain" description="TonB-dependent receptor plug" evidence="15">
    <location>
        <begin position="43"/>
        <end position="153"/>
    </location>
</feature>
<evidence type="ECO:0000256" key="12">
    <source>
        <dbReference type="RuleBase" id="RU003357"/>
    </source>
</evidence>
<dbReference type="Gene3D" id="2.40.170.20">
    <property type="entry name" value="TonB-dependent receptor, beta-barrel domain"/>
    <property type="match status" value="1"/>
</dbReference>
<keyword evidence="3" id="KW-1134">Transmembrane beta strand</keyword>
<sequence>MTHRYLNTSLLLGALGVSGVAFAQSSSPEVMEVTAPRLDRELYTTPAAVSVIEHDDIAAGQQRVRLDESLVRVPGVFLQNRDNFAQGERLAIRGFGARAPFGVRGITVMTDGIPYTLPDGQAQLDAIDLDSAERIEVIRGPSSVLYGNAAGGVLSVTTADGRDDQKTRLGAEIGSDGYQKYRFSDGGVNGPWSHHVSVSALNFDGYRDQSQVEKYHLNAKIRRELGNDRALTAIVNLLDNPRSEDPGGLTREQVNEDRDQAGDFTEEYDTGQNVDQQVLGLQYEDLSAGPGELYVKGFYLQRDFEQQLPYPGDSLLGYKRDYYGGSAEYHQDLTLGELPLRYVVGVDVAHQEDDRWRRDVEFDGTVSGEAADETQEATSVGIFAQGDLDLTDKLTLSLGTRYDRVDFDIDDDFDSDGDQSGDRTFREWSGSAGLSYRYLPTHQIYANTGTSFETPTFSEFANPSGVGGFNPAIEPQQAWNREIGLRGNFNNGVDYDLALFSVRVRDELVPYNENGRDFYRNAGDSSRDGVELALGWQMTPSWRLDSALTLAKYEFDEYDTQDGNYGGNRIPGLPEQTWMNQLSWQGLDERFATLETQYIGDMVADDANDVEVDDYWLVNLRVGDGWHLGGDTLLKGYVGMRNLFDREHFANVRINANNDRYFESASGRTVYAGMEVAF</sequence>
<reference evidence="16 17" key="1">
    <citation type="submission" date="2023-11" db="EMBL/GenBank/DDBJ databases">
        <title>MicrobeMod: A computational toolkit for identifying prokaryotic methylation and restriction-modification with nanopore sequencing.</title>
        <authorList>
            <person name="Crits-Christoph A."/>
            <person name="Kang S.C."/>
            <person name="Lee H."/>
            <person name="Ostrov N."/>
        </authorList>
    </citation>
    <scope>NUCLEOTIDE SEQUENCE [LARGE SCALE GENOMIC DNA]</scope>
    <source>
        <strain evidence="16 17">ATCC 43984</strain>
    </source>
</reference>
<evidence type="ECO:0000256" key="13">
    <source>
        <dbReference type="SAM" id="SignalP"/>
    </source>
</evidence>
<evidence type="ECO:0000256" key="5">
    <source>
        <dbReference type="ARBA" id="ARBA00022692"/>
    </source>
</evidence>
<evidence type="ECO:0000256" key="4">
    <source>
        <dbReference type="ARBA" id="ARBA00022496"/>
    </source>
</evidence>
<keyword evidence="8" id="KW-0406">Ion transport</keyword>
<evidence type="ECO:0000256" key="10">
    <source>
        <dbReference type="ARBA" id="ARBA00023136"/>
    </source>
</evidence>
<keyword evidence="2" id="KW-0813">Transport</keyword>
<dbReference type="PANTHER" id="PTHR32552:SF68">
    <property type="entry name" value="FERRICHROME OUTER MEMBRANE TRANSPORTER_PHAGE RECEPTOR"/>
    <property type="match status" value="1"/>
</dbReference>
<evidence type="ECO:0000256" key="3">
    <source>
        <dbReference type="ARBA" id="ARBA00022452"/>
    </source>
</evidence>
<keyword evidence="6 13" id="KW-0732">Signal</keyword>
<dbReference type="RefSeq" id="WP_246924929.1">
    <property type="nucleotide sequence ID" value="NZ_CP140151.1"/>
</dbReference>
<dbReference type="InterPro" id="IPR012910">
    <property type="entry name" value="Plug_dom"/>
</dbReference>
<feature type="chain" id="PRO_5045388142" evidence="13">
    <location>
        <begin position="24"/>
        <end position="678"/>
    </location>
</feature>
<dbReference type="InterPro" id="IPR036942">
    <property type="entry name" value="Beta-barrel_TonB_sf"/>
</dbReference>
<keyword evidence="5" id="KW-0812">Transmembrane</keyword>
<keyword evidence="10 12" id="KW-0472">Membrane</keyword>
<comment type="similarity">
    <text evidence="12">Belongs to the TonB-dependent receptor family.</text>
</comment>
<evidence type="ECO:0000259" key="15">
    <source>
        <dbReference type="Pfam" id="PF07715"/>
    </source>
</evidence>
<dbReference type="Proteomes" id="UP001321908">
    <property type="component" value="Chromosome"/>
</dbReference>
<keyword evidence="4" id="KW-0410">Iron transport</keyword>
<evidence type="ECO:0000256" key="8">
    <source>
        <dbReference type="ARBA" id="ARBA00023065"/>
    </source>
</evidence>
<evidence type="ECO:0000256" key="7">
    <source>
        <dbReference type="ARBA" id="ARBA00023004"/>
    </source>
</evidence>
<keyword evidence="11" id="KW-0998">Cell outer membrane</keyword>
<comment type="subcellular location">
    <subcellularLocation>
        <location evidence="1">Cell outer membrane</location>
        <topology evidence="1">Multi-pass membrane protein</topology>
    </subcellularLocation>
</comment>
<dbReference type="InterPro" id="IPR000531">
    <property type="entry name" value="Beta-barrel_TonB"/>
</dbReference>
<dbReference type="Pfam" id="PF07715">
    <property type="entry name" value="Plug"/>
    <property type="match status" value="1"/>
</dbReference>
<dbReference type="CDD" id="cd01347">
    <property type="entry name" value="ligand_gated_channel"/>
    <property type="match status" value="1"/>
</dbReference>
<evidence type="ECO:0000256" key="6">
    <source>
        <dbReference type="ARBA" id="ARBA00022729"/>
    </source>
</evidence>
<dbReference type="SUPFAM" id="SSF56935">
    <property type="entry name" value="Porins"/>
    <property type="match status" value="1"/>
</dbReference>
<evidence type="ECO:0000256" key="11">
    <source>
        <dbReference type="ARBA" id="ARBA00023237"/>
    </source>
</evidence>
<keyword evidence="16" id="KW-0675">Receptor</keyword>
<proteinExistence type="inferred from homology"/>
<evidence type="ECO:0000259" key="14">
    <source>
        <dbReference type="Pfam" id="PF00593"/>
    </source>
</evidence>
<evidence type="ECO:0000256" key="2">
    <source>
        <dbReference type="ARBA" id="ARBA00022448"/>
    </source>
</evidence>
<dbReference type="PROSITE" id="PS01156">
    <property type="entry name" value="TONB_DEPENDENT_REC_2"/>
    <property type="match status" value="1"/>
</dbReference>
<evidence type="ECO:0000313" key="16">
    <source>
        <dbReference type="EMBL" id="WQH10518.1"/>
    </source>
</evidence>
<gene>
    <name evidence="16" type="ORF">SR908_07550</name>
</gene>
<accession>A0ABZ0YFL6</accession>
<dbReference type="InterPro" id="IPR037066">
    <property type="entry name" value="Plug_dom_sf"/>
</dbReference>
<keyword evidence="7" id="KW-0408">Iron</keyword>
<dbReference type="EMBL" id="CP140151">
    <property type="protein sequence ID" value="WQH10518.1"/>
    <property type="molecule type" value="Genomic_DNA"/>
</dbReference>
<feature type="signal peptide" evidence="13">
    <location>
        <begin position="1"/>
        <end position="23"/>
    </location>
</feature>
<dbReference type="PANTHER" id="PTHR32552">
    <property type="entry name" value="FERRICHROME IRON RECEPTOR-RELATED"/>
    <property type="match status" value="1"/>
</dbReference>
<keyword evidence="9 12" id="KW-0798">TonB box</keyword>
<name>A0ABZ0YFL6_9GAMM</name>